<dbReference type="PIRSF" id="PIRSF005028">
    <property type="entry name" value="KhtT"/>
    <property type="match status" value="1"/>
</dbReference>
<gene>
    <name evidence="2" type="ORF">ET33_31700</name>
</gene>
<dbReference type="InterPro" id="IPR026278">
    <property type="entry name" value="KhtT"/>
</dbReference>
<dbReference type="Pfam" id="PF25991">
    <property type="entry name" value="KhtT_N"/>
    <property type="match status" value="1"/>
</dbReference>
<dbReference type="AlphaFoldDB" id="A0A081P6U9"/>
<dbReference type="Pfam" id="PF02080">
    <property type="entry name" value="TrkA_C"/>
    <property type="match status" value="1"/>
</dbReference>
<reference evidence="2 3" key="1">
    <citation type="submission" date="2014-06" db="EMBL/GenBank/DDBJ databases">
        <title>Draft genome sequence of Paenibacillus sp. MSt1.</title>
        <authorList>
            <person name="Aw Y.K."/>
            <person name="Ong K.S."/>
            <person name="Gan H.M."/>
            <person name="Lee S.M."/>
        </authorList>
    </citation>
    <scope>NUCLEOTIDE SEQUENCE [LARGE SCALE GENOMIC DNA]</scope>
    <source>
        <strain evidence="2 3">MSt1</strain>
    </source>
</reference>
<evidence type="ECO:0000259" key="1">
    <source>
        <dbReference type="PROSITE" id="PS51202"/>
    </source>
</evidence>
<evidence type="ECO:0000313" key="2">
    <source>
        <dbReference type="EMBL" id="KEQ26422.1"/>
    </source>
</evidence>
<name>A0A081P6U9_9BACL</name>
<evidence type="ECO:0000313" key="3">
    <source>
        <dbReference type="Proteomes" id="UP000028123"/>
    </source>
</evidence>
<proteinExistence type="predicted"/>
<dbReference type="InterPro" id="IPR058776">
    <property type="entry name" value="KhtT-like_N"/>
</dbReference>
<dbReference type="Gene3D" id="3.30.70.1450">
    <property type="entry name" value="Regulator of K+ conductance, C-terminal domain"/>
    <property type="match status" value="1"/>
</dbReference>
<protein>
    <submittedName>
        <fullName evidence="2">K(+)/H(+) antiporter subunit KhtT</fullName>
    </submittedName>
</protein>
<dbReference type="InterPro" id="IPR036721">
    <property type="entry name" value="RCK_C_sf"/>
</dbReference>
<sequence>MTDIRESDLPGIGRKFQLHARGGDKLVVVVHDDGRRELYHFDPDDPDETVSTVTLDDDEARMMAGIIGGMSYRPKSLETMEVALDALVVEWFKIEAGAGSVGHTIGGLNVRKQTGATIIAVAEKNHTHCINPGPEYRLNAESTLVVAGERKQLKALKELLQQGSL</sequence>
<dbReference type="InterPro" id="IPR050144">
    <property type="entry name" value="AAE_transporter"/>
</dbReference>
<dbReference type="Proteomes" id="UP000028123">
    <property type="component" value="Unassembled WGS sequence"/>
</dbReference>
<comment type="caution">
    <text evidence="2">The sequence shown here is derived from an EMBL/GenBank/DDBJ whole genome shotgun (WGS) entry which is preliminary data.</text>
</comment>
<feature type="domain" description="RCK C-terminal" evidence="1">
    <location>
        <begin position="77"/>
        <end position="162"/>
    </location>
</feature>
<dbReference type="PROSITE" id="PS51202">
    <property type="entry name" value="RCK_C"/>
    <property type="match status" value="1"/>
</dbReference>
<dbReference type="PANTHER" id="PTHR30445:SF8">
    <property type="entry name" value="K(+)_H(+) ANTIPORTER SUBUNIT KHTT"/>
    <property type="match status" value="1"/>
</dbReference>
<keyword evidence="3" id="KW-1185">Reference proteome</keyword>
<organism evidence="2 3">
    <name type="scientific">Paenibacillus tyrfis</name>
    <dbReference type="NCBI Taxonomy" id="1501230"/>
    <lineage>
        <taxon>Bacteria</taxon>
        <taxon>Bacillati</taxon>
        <taxon>Bacillota</taxon>
        <taxon>Bacilli</taxon>
        <taxon>Bacillales</taxon>
        <taxon>Paenibacillaceae</taxon>
        <taxon>Paenibacillus</taxon>
    </lineage>
</organism>
<dbReference type="InterPro" id="IPR006037">
    <property type="entry name" value="RCK_C"/>
</dbReference>
<dbReference type="SUPFAM" id="SSF116726">
    <property type="entry name" value="TrkA C-terminal domain-like"/>
    <property type="match status" value="1"/>
</dbReference>
<dbReference type="GO" id="GO:0006813">
    <property type="term" value="P:potassium ion transport"/>
    <property type="evidence" value="ECO:0007669"/>
    <property type="project" value="InterPro"/>
</dbReference>
<dbReference type="RefSeq" id="WP_036678924.1">
    <property type="nucleotide sequence ID" value="NZ_JNVM01000006.1"/>
</dbReference>
<dbReference type="PANTHER" id="PTHR30445">
    <property type="entry name" value="K(+)_H(+) ANTIPORTER SUBUNIT KHTT"/>
    <property type="match status" value="1"/>
</dbReference>
<dbReference type="EMBL" id="JNVM01000006">
    <property type="protein sequence ID" value="KEQ26422.1"/>
    <property type="molecule type" value="Genomic_DNA"/>
</dbReference>
<dbReference type="eggNOG" id="COG0490">
    <property type="taxonomic scope" value="Bacteria"/>
</dbReference>
<dbReference type="GO" id="GO:0008324">
    <property type="term" value="F:monoatomic cation transmembrane transporter activity"/>
    <property type="evidence" value="ECO:0007669"/>
    <property type="project" value="InterPro"/>
</dbReference>
<accession>A0A081P6U9</accession>
<dbReference type="OrthoDB" id="67547at2"/>